<dbReference type="PANTHER" id="PTHR46579">
    <property type="entry name" value="F5/8 TYPE C DOMAIN-CONTAINING PROTEIN-RELATED"/>
    <property type="match status" value="1"/>
</dbReference>
<dbReference type="PANTHER" id="PTHR46579:SF2">
    <property type="entry name" value="C2H2-TYPE DOMAIN-CONTAINING PROTEIN"/>
    <property type="match status" value="1"/>
</dbReference>
<accession>A0A164M8A6</accession>
<evidence type="ECO:0000313" key="2">
    <source>
        <dbReference type="Proteomes" id="UP000076722"/>
    </source>
</evidence>
<name>A0A164M8A6_9AGAM</name>
<feature type="non-terminal residue" evidence="1">
    <location>
        <position position="1"/>
    </location>
</feature>
<dbReference type="Pfam" id="PF02992">
    <property type="entry name" value="Transposase_21"/>
    <property type="match status" value="1"/>
</dbReference>
<keyword evidence="2" id="KW-1185">Reference proteome</keyword>
<dbReference type="STRING" id="1314777.A0A164M8A6"/>
<dbReference type="AlphaFoldDB" id="A0A164M8A6"/>
<organism evidence="1 2">
    <name type="scientific">Sistotremastrum niveocremeum HHB9708</name>
    <dbReference type="NCBI Taxonomy" id="1314777"/>
    <lineage>
        <taxon>Eukaryota</taxon>
        <taxon>Fungi</taxon>
        <taxon>Dikarya</taxon>
        <taxon>Basidiomycota</taxon>
        <taxon>Agaricomycotina</taxon>
        <taxon>Agaricomycetes</taxon>
        <taxon>Sistotremastrales</taxon>
        <taxon>Sistotremastraceae</taxon>
        <taxon>Sertulicium</taxon>
        <taxon>Sertulicium niveocremeum</taxon>
    </lineage>
</organism>
<reference evidence="1 2" key="1">
    <citation type="journal article" date="2016" name="Mol. Biol. Evol.">
        <title>Comparative Genomics of Early-Diverging Mushroom-Forming Fungi Provides Insights into the Origins of Lignocellulose Decay Capabilities.</title>
        <authorList>
            <person name="Nagy L.G."/>
            <person name="Riley R."/>
            <person name="Tritt A."/>
            <person name="Adam C."/>
            <person name="Daum C."/>
            <person name="Floudas D."/>
            <person name="Sun H."/>
            <person name="Yadav J.S."/>
            <person name="Pangilinan J."/>
            <person name="Larsson K.H."/>
            <person name="Matsuura K."/>
            <person name="Barry K."/>
            <person name="Labutti K."/>
            <person name="Kuo R."/>
            <person name="Ohm R.A."/>
            <person name="Bhattacharya S.S."/>
            <person name="Shirouzu T."/>
            <person name="Yoshinaga Y."/>
            <person name="Martin F.M."/>
            <person name="Grigoriev I.V."/>
            <person name="Hibbett D.S."/>
        </authorList>
    </citation>
    <scope>NUCLEOTIDE SEQUENCE [LARGE SCALE GENOMIC DNA]</scope>
    <source>
        <strain evidence="1 2">HHB9708</strain>
    </source>
</reference>
<dbReference type="OrthoDB" id="3269001at2759"/>
<dbReference type="Proteomes" id="UP000076722">
    <property type="component" value="Unassembled WGS sequence"/>
</dbReference>
<gene>
    <name evidence="1" type="ORF">SISNIDRAFT_383265</name>
</gene>
<dbReference type="InterPro" id="IPR004242">
    <property type="entry name" value="Transposase_21"/>
</dbReference>
<proteinExistence type="predicted"/>
<protein>
    <submittedName>
        <fullName evidence="1">Uncharacterized protein</fullName>
    </submittedName>
</protein>
<sequence length="185" mass="20936">VYLVAIIPGPSKPSKDQINRLLEPLVTELLVFWHSGVTIATARWRKGRLIRCVLIPLICDKVGAHEVGGFRSHSASLCCPYCYITQAELDKLDTNYPLRSSADHREAAELWRDAESEMERDLIEAELGVRWSELLRLPYWDPICFMVIDSMHLLLLGLIQTHCRNVWGMDDKTPDGDGTAPLPPD</sequence>
<dbReference type="EMBL" id="KV419497">
    <property type="protein sequence ID" value="KZS86463.1"/>
    <property type="molecule type" value="Genomic_DNA"/>
</dbReference>
<feature type="non-terminal residue" evidence="1">
    <location>
        <position position="185"/>
    </location>
</feature>
<evidence type="ECO:0000313" key="1">
    <source>
        <dbReference type="EMBL" id="KZS86463.1"/>
    </source>
</evidence>